<evidence type="ECO:0000313" key="2">
    <source>
        <dbReference type="Proteomes" id="UP000245728"/>
    </source>
</evidence>
<keyword evidence="2" id="KW-1185">Reference proteome</keyword>
<sequence length="152" mass="17241">MRNLALVASIIVTIFITGCLDNGQPERKYPGVTEGSPEYTALEFFNYLYNSDSLDPVLALSTPKMKTLLRSYHTNRNAQRHVVNLVFSDVEMRVDAGNRRVRSEYSKESTVTIFFVGNSHGKKIQDLRTVDLIREGGQWLVKDVYSESYGGR</sequence>
<dbReference type="Proteomes" id="UP000245728">
    <property type="component" value="Chromosome"/>
</dbReference>
<dbReference type="OrthoDB" id="5767078at2"/>
<reference evidence="1 2" key="1">
    <citation type="submission" date="2018-05" db="EMBL/GenBank/DDBJ databases">
        <title>Salinimonas sp. HMF8227 Genome sequencing and assembly.</title>
        <authorList>
            <person name="Kang H."/>
            <person name="Kang J."/>
            <person name="Cha I."/>
            <person name="Kim H."/>
            <person name="Joh K."/>
        </authorList>
    </citation>
    <scope>NUCLEOTIDE SEQUENCE [LARGE SCALE GENOMIC DNA]</scope>
    <source>
        <strain evidence="1 2">HMF8227</strain>
    </source>
</reference>
<dbReference type="EMBL" id="CP029347">
    <property type="protein sequence ID" value="AWL12243.1"/>
    <property type="molecule type" value="Genomic_DNA"/>
</dbReference>
<dbReference type="KEGG" id="salh:HMF8227_01770"/>
<dbReference type="AlphaFoldDB" id="A0A2S2E3N5"/>
<dbReference type="RefSeq" id="WP_109339837.1">
    <property type="nucleotide sequence ID" value="NZ_CP029347.1"/>
</dbReference>
<gene>
    <name evidence="1" type="ORF">HMF8227_01770</name>
</gene>
<organism evidence="1 2">
    <name type="scientific">Saliniradius amylolyticus</name>
    <dbReference type="NCBI Taxonomy" id="2183582"/>
    <lineage>
        <taxon>Bacteria</taxon>
        <taxon>Pseudomonadati</taxon>
        <taxon>Pseudomonadota</taxon>
        <taxon>Gammaproteobacteria</taxon>
        <taxon>Alteromonadales</taxon>
        <taxon>Alteromonadaceae</taxon>
        <taxon>Saliniradius</taxon>
    </lineage>
</organism>
<evidence type="ECO:0000313" key="1">
    <source>
        <dbReference type="EMBL" id="AWL12243.1"/>
    </source>
</evidence>
<proteinExistence type="predicted"/>
<evidence type="ECO:0008006" key="3">
    <source>
        <dbReference type="Google" id="ProtNLM"/>
    </source>
</evidence>
<protein>
    <recommendedName>
        <fullName evidence="3">DUF3828 domain-containing protein</fullName>
    </recommendedName>
</protein>
<name>A0A2S2E3N5_9ALTE</name>
<accession>A0A2S2E3N5</accession>
<dbReference type="PROSITE" id="PS51257">
    <property type="entry name" value="PROKAR_LIPOPROTEIN"/>
    <property type="match status" value="1"/>
</dbReference>